<feature type="transmembrane region" description="Helical" evidence="2">
    <location>
        <begin position="1607"/>
        <end position="1627"/>
    </location>
</feature>
<dbReference type="Proteomes" id="UP000033188">
    <property type="component" value="Chromosome 3"/>
</dbReference>
<dbReference type="KEGG" id="bbig:BBBOND_0309670"/>
<evidence type="ECO:0000256" key="2">
    <source>
        <dbReference type="SAM" id="Phobius"/>
    </source>
</evidence>
<dbReference type="EMBL" id="LK391709">
    <property type="protein sequence ID" value="CDR97064.1"/>
    <property type="molecule type" value="Genomic_DNA"/>
</dbReference>
<protein>
    <submittedName>
        <fullName evidence="3">Uncharacterized protein</fullName>
    </submittedName>
</protein>
<proteinExistence type="predicted"/>
<dbReference type="GeneID" id="24565605"/>
<feature type="coiled-coil region" evidence="1">
    <location>
        <begin position="346"/>
        <end position="373"/>
    </location>
</feature>
<evidence type="ECO:0000256" key="1">
    <source>
        <dbReference type="SAM" id="Coils"/>
    </source>
</evidence>
<gene>
    <name evidence="3" type="ORF">BBBOND_0309670</name>
</gene>
<feature type="coiled-coil region" evidence="1">
    <location>
        <begin position="255"/>
        <end position="300"/>
    </location>
</feature>
<organism evidence="3 4">
    <name type="scientific">Babesia bigemina</name>
    <dbReference type="NCBI Taxonomy" id="5866"/>
    <lineage>
        <taxon>Eukaryota</taxon>
        <taxon>Sar</taxon>
        <taxon>Alveolata</taxon>
        <taxon>Apicomplexa</taxon>
        <taxon>Aconoidasida</taxon>
        <taxon>Piroplasmida</taxon>
        <taxon>Babesiidae</taxon>
        <taxon>Babesia</taxon>
    </lineage>
</organism>
<accession>A0A061DD34</accession>
<dbReference type="SUPFAM" id="SSF48371">
    <property type="entry name" value="ARM repeat"/>
    <property type="match status" value="1"/>
</dbReference>
<keyword evidence="1" id="KW-0175">Coiled coil</keyword>
<sequence length="1669" mass="187597">MVPKKLTDCPENLRESIDWLIQVRHGSGTDKNGLDGLAKSLKTLIAEAITKSTKSLEAEHDKLVCPFQYSATETNCQHYQTLLENRKKEIKDAEPLRDVSKDAEVKRLMGTIADCRNKYHNEHYRDPAKQKILRDIEDRQKTLGNLQTKLEAFVGKVANKEQKDIPAKHILENLTDGLEKLLGFDPKSKGYDGTGIVYSDLDRLCDGVMAFLYGLLRDVYQNQSYDVGRRVLKQLVENKIHPKLCLGHSGFKEIIDEVARQVKLYNREVEHSNKKVSDPIRGLQKEMTTLTEQVKIILKNSVSQDFVNTAVTEVNKQLDACNKNTDTFNRNMDSVERIHKAITYLNESIREKVNKARTNIRHEKKRLEKMTKIERSNLSSMTNNITTTLEDVKTQISNNISEIVKQLVEDLKKKVQEIQSELVEVYKSLGKYIKTLEDWMEKALEVIEEANRQVAVIENEVGDPEDKKNNNKSAIAKAAKEVEKQAGELHGKFETAKRQFDVVVAKIKGKAGDGQEEGCVIEKLQGLEEKVTTTMPEDFENFNTGNGGNWDFSQSIRELRQETNRQLGIAIDGIWKDLKQGLDAATESAPRSGNWKGLQALQETDLWTAKGVGKWLDSAALDYDDSGPGAKVEKVLNHLHNAQQEWENILQSNITTNIPKVIKETLSNETIDGVKRQLLGLIIAVVAGSISEMQEAVNRIVDTDLNTISQLQDSIAQQAQAAKAALETQGNLVYHHLTELCEAIKNGVKYSKQHLGTLANDTINTQLKKIRDRFTELQKRFADGALKLSEEFAGEADTLCTSTVQQLQKQVDEQISFAIAKLTSQAQKNYVSSMKGLLDAFATKVQGELLNLPERIDIDLKTEFKGFMKEMETHVSSANLKNDLPQHAKLATFASGVGNFFNGIFHSLKTKRDIIPIHKLTEIDATLNTLLNGLSNYNKKFVDDLAAVNTLLQSIRPESYNDERNKLLEILKNGLQGFHNELKNAYVSAYDSVPNVDWSDIKSTETSLQGTKCATVFLTTIDIMLKSLFKYKREVEKTKSTWKDYKMYSSNYNYSLSSLFFSKNGYDPGLPSNAEYGELNHKKGFNGNSIVDLFKSNTQVTSQPSYDILASLDDFADIIKYYLRISHLGTFSSAKHPLNAFQMLAWLSGLQHNPVKEKLTKYLQKQFDSETDVILRNILSDIFTSELPSIYTPAYDMLTSIVGYGDADTLYACQYLGNSLELHYPSDAAACFDMLLDVLRKLCPVLQFLYWQCKLGVKNLGWRDCHYGKNAGTSSWQCKEHSDQTPDCQRTSPLMSYLTDCLLGHLPHQLQSVGCTSKCSTCSSSSPKMPCLTPLGFRTFSCSTRTGKDLCSVLDKLCGDRGVLTKLYASLACFVGRPPQTFPDVFAFYYQLVQPWTPMTEYKKPSNSIEQALSNTIEKTVSCKYEDAKQFINQCRSLYESPSHFLHDITRISDMSYLVGCGEQDCGYIIRPINSAAYGAFAPKHAKSYLSWLVHVCPQLVDFFKQLQKAFSDVSCADSRCSPCLHSESCTKGKHGTTSCGCSSIVHCQPVSSILYKYGLTYADAANKSQIKCQDFSNVLKNILNSQVLGNFLHAIDTLMFTIRTPFIWTVVALWSLSLLYLFYVLIGRLDTLHIKSHLRSPASYKIAAQSLLAAARVGKLAKISYLQA</sequence>
<keyword evidence="2" id="KW-1133">Transmembrane helix</keyword>
<evidence type="ECO:0000313" key="4">
    <source>
        <dbReference type="Proteomes" id="UP000033188"/>
    </source>
</evidence>
<keyword evidence="2" id="KW-0812">Transmembrane</keyword>
<keyword evidence="2" id="KW-0472">Membrane</keyword>
<dbReference type="OrthoDB" id="10561094at2759"/>
<dbReference type="RefSeq" id="XP_012769250.1">
    <property type="nucleotide sequence ID" value="XM_012913796.1"/>
</dbReference>
<evidence type="ECO:0000313" key="3">
    <source>
        <dbReference type="EMBL" id="CDR97064.1"/>
    </source>
</evidence>
<feature type="coiled-coil region" evidence="1">
    <location>
        <begin position="401"/>
        <end position="499"/>
    </location>
</feature>
<dbReference type="VEuPathDB" id="PiroplasmaDB:BBBOND_0309670"/>
<reference evidence="4" key="1">
    <citation type="journal article" date="2014" name="Nucleic Acids Res.">
        <title>The evolutionary dynamics of variant antigen genes in Babesia reveal a history of genomic innovation underlying host-parasite interaction.</title>
        <authorList>
            <person name="Jackson A.P."/>
            <person name="Otto T.D."/>
            <person name="Darby A."/>
            <person name="Ramaprasad A."/>
            <person name="Xia D."/>
            <person name="Echaide I.E."/>
            <person name="Farber M."/>
            <person name="Gahlot S."/>
            <person name="Gamble J."/>
            <person name="Gupta D."/>
            <person name="Gupta Y."/>
            <person name="Jackson L."/>
            <person name="Malandrin L."/>
            <person name="Malas T.B."/>
            <person name="Moussa E."/>
            <person name="Nair M."/>
            <person name="Reid A.J."/>
            <person name="Sanders M."/>
            <person name="Sharma J."/>
            <person name="Tracey A."/>
            <person name="Quail M.A."/>
            <person name="Weir W."/>
            <person name="Wastling J.M."/>
            <person name="Hall N."/>
            <person name="Willadsen P."/>
            <person name="Lingelbach K."/>
            <person name="Shiels B."/>
            <person name="Tait A."/>
            <person name="Berriman M."/>
            <person name="Allred D.R."/>
            <person name="Pain A."/>
        </authorList>
    </citation>
    <scope>NUCLEOTIDE SEQUENCE [LARGE SCALE GENOMIC DNA]</scope>
    <source>
        <strain evidence="4">Bond</strain>
    </source>
</reference>
<name>A0A061DD34_BABBI</name>
<keyword evidence="4" id="KW-1185">Reference proteome</keyword>
<dbReference type="InterPro" id="IPR016024">
    <property type="entry name" value="ARM-type_fold"/>
</dbReference>